<dbReference type="Proteomes" id="UP001497623">
    <property type="component" value="Unassembled WGS sequence"/>
</dbReference>
<sequence>MNIYHLSYLICQIISSPNFALFLRNKDLPHSSNNLITKNDSITQRHHKIQHTHTTDKQNHPSGVPPRGRGFIQGENSIQVSFEHTIGVDIYPPNPSLSCLIISKPSTNSLLNLPKQHLSRTVVTVVLLL</sequence>
<evidence type="ECO:0000313" key="3">
    <source>
        <dbReference type="Proteomes" id="UP001497623"/>
    </source>
</evidence>
<protein>
    <submittedName>
        <fullName evidence="2">Uncharacterized protein</fullName>
    </submittedName>
</protein>
<comment type="caution">
    <text evidence="2">The sequence shown here is derived from an EMBL/GenBank/DDBJ whole genome shotgun (WGS) entry which is preliminary data.</text>
</comment>
<evidence type="ECO:0000313" key="2">
    <source>
        <dbReference type="EMBL" id="CAL4257067.1"/>
    </source>
</evidence>
<gene>
    <name evidence="2" type="ORF">MNOR_LOCUS42066</name>
</gene>
<name>A0AAV2SVM8_MEGNR</name>
<dbReference type="EMBL" id="CAXKWB010193043">
    <property type="protein sequence ID" value="CAL4257067.1"/>
    <property type="molecule type" value="Genomic_DNA"/>
</dbReference>
<organism evidence="2 3">
    <name type="scientific">Meganyctiphanes norvegica</name>
    <name type="common">Northern krill</name>
    <name type="synonym">Thysanopoda norvegica</name>
    <dbReference type="NCBI Taxonomy" id="48144"/>
    <lineage>
        <taxon>Eukaryota</taxon>
        <taxon>Metazoa</taxon>
        <taxon>Ecdysozoa</taxon>
        <taxon>Arthropoda</taxon>
        <taxon>Crustacea</taxon>
        <taxon>Multicrustacea</taxon>
        <taxon>Malacostraca</taxon>
        <taxon>Eumalacostraca</taxon>
        <taxon>Eucarida</taxon>
        <taxon>Euphausiacea</taxon>
        <taxon>Euphausiidae</taxon>
        <taxon>Meganyctiphanes</taxon>
    </lineage>
</organism>
<proteinExistence type="predicted"/>
<reference evidence="2 3" key="1">
    <citation type="submission" date="2024-05" db="EMBL/GenBank/DDBJ databases">
        <authorList>
            <person name="Wallberg A."/>
        </authorList>
    </citation>
    <scope>NUCLEOTIDE SEQUENCE [LARGE SCALE GENOMIC DNA]</scope>
</reference>
<accession>A0AAV2SVM8</accession>
<evidence type="ECO:0000256" key="1">
    <source>
        <dbReference type="SAM" id="MobiDB-lite"/>
    </source>
</evidence>
<dbReference type="AlphaFoldDB" id="A0AAV2SVM8"/>
<keyword evidence="3" id="KW-1185">Reference proteome</keyword>
<feature type="region of interest" description="Disordered" evidence="1">
    <location>
        <begin position="48"/>
        <end position="67"/>
    </location>
</feature>